<proteinExistence type="predicted"/>
<comment type="caution">
    <text evidence="1">The sequence shown here is derived from an EMBL/GenBank/DDBJ whole genome shotgun (WGS) entry which is preliminary data.</text>
</comment>
<name>A0ACB5TE41_CANBO</name>
<gene>
    <name evidence="1" type="ORF">Cboi01_000000700</name>
</gene>
<dbReference type="Proteomes" id="UP001165101">
    <property type="component" value="Unassembled WGS sequence"/>
</dbReference>
<accession>A0ACB5TE41</accession>
<reference evidence="1" key="1">
    <citation type="submission" date="2023-04" db="EMBL/GenBank/DDBJ databases">
        <title>Candida boidinii NBRC 1967.</title>
        <authorList>
            <person name="Ichikawa N."/>
            <person name="Sato H."/>
            <person name="Tonouchi N."/>
        </authorList>
    </citation>
    <scope>NUCLEOTIDE SEQUENCE</scope>
    <source>
        <strain evidence="1">NBRC 1967</strain>
    </source>
</reference>
<keyword evidence="2" id="KW-1185">Reference proteome</keyword>
<sequence>MSMSNEDLVGVTATLPNVDADRDSTASSSVSENGKAAEYAPTAADLENQDQNDDDDDASERAERTLSRILTNADSVERDVAKMAAEDVPIPPMGADKPYPPSLPDSKLYTVAYDGPKDPIFPHNWPFMKKLTQCFIIGVDTFTIAFGSAIFSSAVPYVSAQYHVAEVVSTLSITLYVLGFASGPIIWAPLSELYGRRPVLVISSIGFTLFQFAVATAKDLQTILICRFFGGFIGAAPLAVVPAAFADMFGNETRGTAIVCFSMAIFVGPMMAPILGGFIAKSYLGWRWTEYITGIMGAAACVFIILFQTETHHPIILVEKAREIRRRTGNWGIHAPHDEFQLSVKEIAEKNLTRPLKLLFTEPIIFMITLYNSFIYGIIYLFLSAYPLIFQGGYRMVAGVAELPYLGLILGTNFGGLYCIYCERFYVRKMKENNNKIIPEARLPPMIVGSFFFPVGIFWLCWSGNYPESVHWMVPTASGLVTGFGLITIFIPSLNYIIDSYLIFAASAMAGNTFMRSGFGAVFPLFASFMFKNMHTNWAGTLIGCFSVALIPVPLLFYKYGKSIRQKSKYAFDLS</sequence>
<protein>
    <submittedName>
        <fullName evidence="1">Unnamed protein product</fullName>
    </submittedName>
</protein>
<evidence type="ECO:0000313" key="2">
    <source>
        <dbReference type="Proteomes" id="UP001165101"/>
    </source>
</evidence>
<dbReference type="EMBL" id="BSXV01000002">
    <property type="protein sequence ID" value="GME86790.1"/>
    <property type="molecule type" value="Genomic_DNA"/>
</dbReference>
<organism evidence="1 2">
    <name type="scientific">Candida boidinii</name>
    <name type="common">Yeast</name>
    <dbReference type="NCBI Taxonomy" id="5477"/>
    <lineage>
        <taxon>Eukaryota</taxon>
        <taxon>Fungi</taxon>
        <taxon>Dikarya</taxon>
        <taxon>Ascomycota</taxon>
        <taxon>Saccharomycotina</taxon>
        <taxon>Pichiomycetes</taxon>
        <taxon>Pichiales</taxon>
        <taxon>Pichiaceae</taxon>
        <taxon>Ogataea</taxon>
        <taxon>Ogataea/Candida clade</taxon>
    </lineage>
</organism>
<evidence type="ECO:0000313" key="1">
    <source>
        <dbReference type="EMBL" id="GME86790.1"/>
    </source>
</evidence>